<feature type="compositionally biased region" description="Basic and acidic residues" evidence="1">
    <location>
        <begin position="98"/>
        <end position="118"/>
    </location>
</feature>
<name>S3IVB4_9ENTR</name>
<accession>S3IVB4</accession>
<reference evidence="2 3" key="1">
    <citation type="submission" date="2013-04" db="EMBL/GenBank/DDBJ databases">
        <authorList>
            <person name="Weinstock G."/>
            <person name="Sodergren E."/>
            <person name="Lobos E.A."/>
            <person name="Fulton L."/>
            <person name="Fulton R."/>
            <person name="Courtney L."/>
            <person name="Fronick C."/>
            <person name="O'Laughlin M."/>
            <person name="Godfrey J."/>
            <person name="Wilson R.M."/>
            <person name="Miner T."/>
            <person name="Farmer C."/>
            <person name="Delehaunty K."/>
            <person name="Cordes M."/>
            <person name="Minx P."/>
            <person name="Tomlinson C."/>
            <person name="Chen J."/>
            <person name="Wollam A."/>
            <person name="Pepin K.H."/>
            <person name="Palsikar V.B."/>
            <person name="Zhang X."/>
            <person name="Suruliraj S."/>
            <person name="Perna N.T."/>
            <person name="Plunkett G."/>
            <person name="Warren W."/>
            <person name="Mitreva M."/>
            <person name="Mardis E.R."/>
            <person name="Wilson R.K."/>
        </authorList>
    </citation>
    <scope>NUCLEOTIDE SEQUENCE [LARGE SCALE GENOMIC DNA]</scope>
    <source>
        <strain evidence="2 3">DSM 4568</strain>
    </source>
</reference>
<comment type="caution">
    <text evidence="2">The sequence shown here is derived from an EMBL/GenBank/DDBJ whole genome shotgun (WGS) entry which is preliminary data.</text>
</comment>
<dbReference type="STRING" id="566551.HMPREF0201_02886"/>
<evidence type="ECO:0000313" key="3">
    <source>
        <dbReference type="Proteomes" id="UP000014585"/>
    </source>
</evidence>
<protein>
    <submittedName>
        <fullName evidence="2">Uncharacterized protein</fullName>
    </submittedName>
</protein>
<gene>
    <name evidence="2" type="ORF">HMPREF0201_02886</name>
</gene>
<dbReference type="Proteomes" id="UP000014585">
    <property type="component" value="Unassembled WGS sequence"/>
</dbReference>
<dbReference type="AlphaFoldDB" id="S3IVB4"/>
<evidence type="ECO:0000313" key="2">
    <source>
        <dbReference type="EMBL" id="EPF16521.1"/>
    </source>
</evidence>
<evidence type="ECO:0000256" key="1">
    <source>
        <dbReference type="SAM" id="MobiDB-lite"/>
    </source>
</evidence>
<proteinExistence type="predicted"/>
<feature type="region of interest" description="Disordered" evidence="1">
    <location>
        <begin position="96"/>
        <end position="118"/>
    </location>
</feature>
<dbReference type="PATRIC" id="fig|566551.4.peg.2634"/>
<organism evidence="2 3">
    <name type="scientific">Cedecea davisae DSM 4568</name>
    <dbReference type="NCBI Taxonomy" id="566551"/>
    <lineage>
        <taxon>Bacteria</taxon>
        <taxon>Pseudomonadati</taxon>
        <taxon>Pseudomonadota</taxon>
        <taxon>Gammaproteobacteria</taxon>
        <taxon>Enterobacterales</taxon>
        <taxon>Enterobacteriaceae</taxon>
        <taxon>Cedecea</taxon>
    </lineage>
</organism>
<dbReference type="HOGENOM" id="CLU_1021926_0_0_6"/>
<sequence length="272" mass="30088">MQPLSHLMQATVKPLYLTPPPPGMQVGEDIFAGQLRQLVSGMDKCPSASVLAQSTGVDESRIRNILGAAYAAFLGPLSPSEDSYGSDSLKPNTLFRTEASEADGRAESLRQALPREENETGGDYARRLVLFNEDIEAISAASGLSLAHVKQLERVAAAERDGRAERLCRTYPQCFDEKHADYVRRLVTISADVEAISAVTGMTLGTIHRLIRTVREEHDGREAMLRQLHPRRLHESNGSYAYRLKRLRSHLEAISAVSGVELAKTQELRRRP</sequence>
<dbReference type="EMBL" id="ATDT01000023">
    <property type="protein sequence ID" value="EPF16521.1"/>
    <property type="molecule type" value="Genomic_DNA"/>
</dbReference>